<proteinExistence type="inferred from homology"/>
<dbReference type="SUPFAM" id="SSF55120">
    <property type="entry name" value="Pseudouridine synthase"/>
    <property type="match status" value="1"/>
</dbReference>
<dbReference type="EC" id="5.4.99.-" evidence="5"/>
<dbReference type="InterPro" id="IPR006224">
    <property type="entry name" value="PsdUridine_synth_RluA-like_CS"/>
</dbReference>
<evidence type="ECO:0000259" key="4">
    <source>
        <dbReference type="SMART" id="SM00363"/>
    </source>
</evidence>
<dbReference type="AlphaFoldDB" id="A0A212IWJ9"/>
<dbReference type="GO" id="GO:0003723">
    <property type="term" value="F:RNA binding"/>
    <property type="evidence" value="ECO:0007669"/>
    <property type="project" value="UniProtKB-KW"/>
</dbReference>
<dbReference type="RefSeq" id="WP_252638122.1">
    <property type="nucleotide sequence ID" value="NZ_CABTJG010000006.1"/>
</dbReference>
<dbReference type="PANTHER" id="PTHR21600">
    <property type="entry name" value="MITOCHONDRIAL RNA PSEUDOURIDINE SYNTHASE"/>
    <property type="match status" value="1"/>
</dbReference>
<dbReference type="GO" id="GO:0120159">
    <property type="term" value="F:rRNA pseudouridine synthase activity"/>
    <property type="evidence" value="ECO:0007669"/>
    <property type="project" value="UniProtKB-ARBA"/>
</dbReference>
<name>A0A212IWJ9_9BACT</name>
<dbReference type="CDD" id="cd00165">
    <property type="entry name" value="S4"/>
    <property type="match status" value="1"/>
</dbReference>
<accession>A0A212IWJ9</accession>
<sequence>MRNTTRDKVLQEIKVDQPAQLLDFLVQKEVRKSRNAVKSLLAHKQIKVNGKLITQFDFELKAKDKVSVMKYDQSRKEKRLKGLKIVFEDDDLLVIEKEAGFLSVATDKEKSRTVYNSLNEYVKKKDKKARVYVLHRLDREVSGLMIFAKDMELQDIFQKNWDNLVPKYSYMAIVEGRPNPKNGTVTSWLTENKNFVMMSSLIDNGGLKSVTHYKTQKSKGGYSLLDFDLETRRKNQVRVHMQQIGHPIVGDKKYGASNNPIKRIALHAGGLILKHPRTGELLEFKAGIPKAMQILISETQKERKDKPEKEESI</sequence>
<dbReference type="InterPro" id="IPR050188">
    <property type="entry name" value="RluA_PseudoU_synthase"/>
</dbReference>
<evidence type="ECO:0000256" key="1">
    <source>
        <dbReference type="ARBA" id="ARBA00010876"/>
    </source>
</evidence>
<gene>
    <name evidence="5" type="ORF">KL86DYS2_10206</name>
</gene>
<keyword evidence="3" id="KW-0694">RNA-binding</keyword>
<dbReference type="PROSITE" id="PS50889">
    <property type="entry name" value="S4"/>
    <property type="match status" value="1"/>
</dbReference>
<dbReference type="CDD" id="cd02869">
    <property type="entry name" value="PseudoU_synth_RluA_like"/>
    <property type="match status" value="1"/>
</dbReference>
<evidence type="ECO:0000313" key="5">
    <source>
        <dbReference type="EMBL" id="SBV91557.1"/>
    </source>
</evidence>
<dbReference type="EMBL" id="FLUL01000001">
    <property type="protein sequence ID" value="SBV91557.1"/>
    <property type="molecule type" value="Genomic_DNA"/>
</dbReference>
<evidence type="ECO:0000256" key="3">
    <source>
        <dbReference type="PROSITE-ProRule" id="PRU00182"/>
    </source>
</evidence>
<dbReference type="Gene3D" id="3.30.2350.10">
    <property type="entry name" value="Pseudouridine synthase"/>
    <property type="match status" value="1"/>
</dbReference>
<protein>
    <submittedName>
        <fullName evidence="5">Pseudouridine synthase</fullName>
        <ecNumber evidence="5">5.4.99.-</ecNumber>
    </submittedName>
</protein>
<dbReference type="InterPro" id="IPR006145">
    <property type="entry name" value="PsdUridine_synth_RsuA/RluA"/>
</dbReference>
<dbReference type="InterPro" id="IPR002942">
    <property type="entry name" value="S4_RNA-bd"/>
</dbReference>
<dbReference type="InterPro" id="IPR020103">
    <property type="entry name" value="PsdUridine_synth_cat_dom_sf"/>
</dbReference>
<feature type="domain" description="RNA-binding S4" evidence="4">
    <location>
        <begin position="20"/>
        <end position="86"/>
    </location>
</feature>
<reference evidence="5" key="1">
    <citation type="submission" date="2016-04" db="EMBL/GenBank/DDBJ databases">
        <authorList>
            <person name="Evans L.H."/>
            <person name="Alamgir A."/>
            <person name="Owens N."/>
            <person name="Weber N.D."/>
            <person name="Virtaneva K."/>
            <person name="Barbian K."/>
            <person name="Babar A."/>
            <person name="Rosenke K."/>
        </authorList>
    </citation>
    <scope>NUCLEOTIDE SEQUENCE</scope>
    <source>
        <strain evidence="5">86-2</strain>
    </source>
</reference>
<keyword evidence="2 5" id="KW-0413">Isomerase</keyword>
<dbReference type="SMART" id="SM00363">
    <property type="entry name" value="S4"/>
    <property type="match status" value="1"/>
</dbReference>
<comment type="similarity">
    <text evidence="1">Belongs to the pseudouridine synthase RluA family.</text>
</comment>
<dbReference type="PANTHER" id="PTHR21600:SF44">
    <property type="entry name" value="RIBOSOMAL LARGE SUBUNIT PSEUDOURIDINE SYNTHASE D"/>
    <property type="match status" value="1"/>
</dbReference>
<dbReference type="GO" id="GO:0000455">
    <property type="term" value="P:enzyme-directed rRNA pseudouridine synthesis"/>
    <property type="evidence" value="ECO:0007669"/>
    <property type="project" value="TreeGrafter"/>
</dbReference>
<dbReference type="SUPFAM" id="SSF55174">
    <property type="entry name" value="Alpha-L RNA-binding motif"/>
    <property type="match status" value="1"/>
</dbReference>
<dbReference type="Gene3D" id="3.10.290.10">
    <property type="entry name" value="RNA-binding S4 domain"/>
    <property type="match status" value="1"/>
</dbReference>
<dbReference type="PROSITE" id="PS01129">
    <property type="entry name" value="PSI_RLU"/>
    <property type="match status" value="1"/>
</dbReference>
<organism evidence="5">
    <name type="scientific">uncultured Dysgonomonas sp</name>
    <dbReference type="NCBI Taxonomy" id="206096"/>
    <lineage>
        <taxon>Bacteria</taxon>
        <taxon>Pseudomonadati</taxon>
        <taxon>Bacteroidota</taxon>
        <taxon>Bacteroidia</taxon>
        <taxon>Bacteroidales</taxon>
        <taxon>Dysgonomonadaceae</taxon>
        <taxon>Dysgonomonas</taxon>
        <taxon>environmental samples</taxon>
    </lineage>
</organism>
<evidence type="ECO:0000256" key="2">
    <source>
        <dbReference type="ARBA" id="ARBA00023235"/>
    </source>
</evidence>
<dbReference type="Pfam" id="PF00849">
    <property type="entry name" value="PseudoU_synth_2"/>
    <property type="match status" value="1"/>
</dbReference>
<dbReference type="InterPro" id="IPR036986">
    <property type="entry name" value="S4_RNA-bd_sf"/>
</dbReference>